<reference evidence="2 3" key="1">
    <citation type="submission" date="2018-12" db="EMBL/GenBank/DDBJ databases">
        <title>Draft genome sequence of Embleya hyalina NBRC 13850T.</title>
        <authorList>
            <person name="Komaki H."/>
            <person name="Hosoyama A."/>
            <person name="Kimura A."/>
            <person name="Ichikawa N."/>
            <person name="Tamura T."/>
        </authorList>
    </citation>
    <scope>NUCLEOTIDE SEQUENCE [LARGE SCALE GENOMIC DNA]</scope>
    <source>
        <strain evidence="2 3">NBRC 13850</strain>
    </source>
</reference>
<protein>
    <submittedName>
        <fullName evidence="2">Uncharacterized protein</fullName>
    </submittedName>
</protein>
<gene>
    <name evidence="2" type="ORF">EHYA_04920</name>
</gene>
<comment type="caution">
    <text evidence="2">The sequence shown here is derived from an EMBL/GenBank/DDBJ whole genome shotgun (WGS) entry which is preliminary data.</text>
</comment>
<feature type="compositionally biased region" description="Low complexity" evidence="1">
    <location>
        <begin position="43"/>
        <end position="54"/>
    </location>
</feature>
<proteinExistence type="predicted"/>
<dbReference type="EMBL" id="BIFH01000023">
    <property type="protein sequence ID" value="GCD97228.1"/>
    <property type="molecule type" value="Genomic_DNA"/>
</dbReference>
<dbReference type="RefSeq" id="WP_126639218.1">
    <property type="nucleotide sequence ID" value="NZ_BIFH01000023.1"/>
</dbReference>
<dbReference type="AlphaFoldDB" id="A0A401YRJ8"/>
<feature type="region of interest" description="Disordered" evidence="1">
    <location>
        <begin position="31"/>
        <end position="110"/>
    </location>
</feature>
<evidence type="ECO:0000313" key="2">
    <source>
        <dbReference type="EMBL" id="GCD97228.1"/>
    </source>
</evidence>
<feature type="compositionally biased region" description="Pro residues" evidence="1">
    <location>
        <begin position="33"/>
        <end position="42"/>
    </location>
</feature>
<evidence type="ECO:0000313" key="3">
    <source>
        <dbReference type="Proteomes" id="UP000286931"/>
    </source>
</evidence>
<name>A0A401YRJ8_9ACTN</name>
<organism evidence="2 3">
    <name type="scientific">Embleya hyalina</name>
    <dbReference type="NCBI Taxonomy" id="516124"/>
    <lineage>
        <taxon>Bacteria</taxon>
        <taxon>Bacillati</taxon>
        <taxon>Actinomycetota</taxon>
        <taxon>Actinomycetes</taxon>
        <taxon>Kitasatosporales</taxon>
        <taxon>Streptomycetaceae</taxon>
        <taxon>Embleya</taxon>
    </lineage>
</organism>
<evidence type="ECO:0000256" key="1">
    <source>
        <dbReference type="SAM" id="MobiDB-lite"/>
    </source>
</evidence>
<sequence>MYLVLALLAPIVMFLLIPGLAWLEDRLLGPLTSPAPPRPPSTARPAIEPGAAAPIPLPVPAPLGRSGERRPTDHHTVRSGRGRHARRSKSVLGYRHHIGRRRPPRAPAFR</sequence>
<feature type="compositionally biased region" description="Basic residues" evidence="1">
    <location>
        <begin position="77"/>
        <end position="104"/>
    </location>
</feature>
<dbReference type="Proteomes" id="UP000286931">
    <property type="component" value="Unassembled WGS sequence"/>
</dbReference>
<feature type="compositionally biased region" description="Basic and acidic residues" evidence="1">
    <location>
        <begin position="66"/>
        <end position="76"/>
    </location>
</feature>
<keyword evidence="3" id="KW-1185">Reference proteome</keyword>
<accession>A0A401YRJ8</accession>